<evidence type="ECO:0000313" key="3">
    <source>
        <dbReference type="Proteomes" id="UP000006038"/>
    </source>
</evidence>
<name>J3LNP9_ORYBR</name>
<proteinExistence type="predicted"/>
<dbReference type="EnsemblPlants" id="OB03G26750.1">
    <property type="protein sequence ID" value="OB03G26750.1"/>
    <property type="gene ID" value="OB03G26750"/>
</dbReference>
<dbReference type="AlphaFoldDB" id="J3LNP9"/>
<protein>
    <submittedName>
        <fullName evidence="2">Uncharacterized protein</fullName>
    </submittedName>
</protein>
<organism evidence="2">
    <name type="scientific">Oryza brachyantha</name>
    <name type="common">malo sina</name>
    <dbReference type="NCBI Taxonomy" id="4533"/>
    <lineage>
        <taxon>Eukaryota</taxon>
        <taxon>Viridiplantae</taxon>
        <taxon>Streptophyta</taxon>
        <taxon>Embryophyta</taxon>
        <taxon>Tracheophyta</taxon>
        <taxon>Spermatophyta</taxon>
        <taxon>Magnoliopsida</taxon>
        <taxon>Liliopsida</taxon>
        <taxon>Poales</taxon>
        <taxon>Poaceae</taxon>
        <taxon>BOP clade</taxon>
        <taxon>Oryzoideae</taxon>
        <taxon>Oryzeae</taxon>
        <taxon>Oryzinae</taxon>
        <taxon>Oryza</taxon>
    </lineage>
</organism>
<reference evidence="2" key="1">
    <citation type="journal article" date="2013" name="Nat. Commun.">
        <title>Whole-genome sequencing of Oryza brachyantha reveals mechanisms underlying Oryza genome evolution.</title>
        <authorList>
            <person name="Chen J."/>
            <person name="Huang Q."/>
            <person name="Gao D."/>
            <person name="Wang J."/>
            <person name="Lang Y."/>
            <person name="Liu T."/>
            <person name="Li B."/>
            <person name="Bai Z."/>
            <person name="Luis Goicoechea J."/>
            <person name="Liang C."/>
            <person name="Chen C."/>
            <person name="Zhang W."/>
            <person name="Sun S."/>
            <person name="Liao Y."/>
            <person name="Zhang X."/>
            <person name="Yang L."/>
            <person name="Song C."/>
            <person name="Wang M."/>
            <person name="Shi J."/>
            <person name="Liu G."/>
            <person name="Liu J."/>
            <person name="Zhou H."/>
            <person name="Zhou W."/>
            <person name="Yu Q."/>
            <person name="An N."/>
            <person name="Chen Y."/>
            <person name="Cai Q."/>
            <person name="Wang B."/>
            <person name="Liu B."/>
            <person name="Min J."/>
            <person name="Huang Y."/>
            <person name="Wu H."/>
            <person name="Li Z."/>
            <person name="Zhang Y."/>
            <person name="Yin Y."/>
            <person name="Song W."/>
            <person name="Jiang J."/>
            <person name="Jackson S.A."/>
            <person name="Wing R.A."/>
            <person name="Wang J."/>
            <person name="Chen M."/>
        </authorList>
    </citation>
    <scope>NUCLEOTIDE SEQUENCE [LARGE SCALE GENOMIC DNA]</scope>
    <source>
        <strain evidence="2">cv. IRGC 101232</strain>
    </source>
</reference>
<feature type="region of interest" description="Disordered" evidence="1">
    <location>
        <begin position="32"/>
        <end position="55"/>
    </location>
</feature>
<keyword evidence="3" id="KW-1185">Reference proteome</keyword>
<evidence type="ECO:0000313" key="2">
    <source>
        <dbReference type="EnsemblPlants" id="OB03G26750.1"/>
    </source>
</evidence>
<dbReference type="Proteomes" id="UP000006038">
    <property type="component" value="Chromosome 3"/>
</dbReference>
<reference evidence="2" key="2">
    <citation type="submission" date="2013-04" db="UniProtKB">
        <authorList>
            <consortium name="EnsemblPlants"/>
        </authorList>
    </citation>
    <scope>IDENTIFICATION</scope>
</reference>
<sequence>MPLSTFLTFFLHPRQWMDTFSTTVCSCNNHDTHQQRTNRTPAIITHPNRPLPEKQKKRGQLLNLLRGGHRRRRRDRIL</sequence>
<dbReference type="Gramene" id="OB03G26750.1">
    <property type="protein sequence ID" value="OB03G26750.1"/>
    <property type="gene ID" value="OB03G26750"/>
</dbReference>
<evidence type="ECO:0000256" key="1">
    <source>
        <dbReference type="SAM" id="MobiDB-lite"/>
    </source>
</evidence>
<accession>J3LNP9</accession>
<dbReference type="HOGENOM" id="CLU_2625898_0_0_1"/>